<evidence type="ECO:0000256" key="2">
    <source>
        <dbReference type="ARBA" id="ARBA00022527"/>
    </source>
</evidence>
<dbReference type="Pfam" id="PF07714">
    <property type="entry name" value="PK_Tyr_Ser-Thr"/>
    <property type="match status" value="1"/>
</dbReference>
<evidence type="ECO:0000256" key="4">
    <source>
        <dbReference type="ARBA" id="ARBA00022741"/>
    </source>
</evidence>
<name>A0ABU6QUZ2_9FABA</name>
<evidence type="ECO:0000256" key="5">
    <source>
        <dbReference type="ARBA" id="ARBA00022777"/>
    </source>
</evidence>
<evidence type="ECO:0000256" key="3">
    <source>
        <dbReference type="ARBA" id="ARBA00022679"/>
    </source>
</evidence>
<comment type="catalytic activity">
    <reaction evidence="8">
        <text>L-seryl-[protein] + ATP = O-phospho-L-seryl-[protein] + ADP + H(+)</text>
        <dbReference type="Rhea" id="RHEA:17989"/>
        <dbReference type="Rhea" id="RHEA-COMP:9863"/>
        <dbReference type="Rhea" id="RHEA-COMP:11604"/>
        <dbReference type="ChEBI" id="CHEBI:15378"/>
        <dbReference type="ChEBI" id="CHEBI:29999"/>
        <dbReference type="ChEBI" id="CHEBI:30616"/>
        <dbReference type="ChEBI" id="CHEBI:83421"/>
        <dbReference type="ChEBI" id="CHEBI:456216"/>
        <dbReference type="EC" id="2.7.11.1"/>
    </reaction>
</comment>
<dbReference type="PANTHER" id="PTHR48005">
    <property type="entry name" value="LEUCINE RICH REPEAT KINASE 2"/>
    <property type="match status" value="1"/>
</dbReference>
<accession>A0ABU6QUZ2</accession>
<dbReference type="InterPro" id="IPR008266">
    <property type="entry name" value="Tyr_kinase_AS"/>
</dbReference>
<dbReference type="InterPro" id="IPR001245">
    <property type="entry name" value="Ser-Thr/Tyr_kinase_cat_dom"/>
</dbReference>
<dbReference type="InterPro" id="IPR051420">
    <property type="entry name" value="Ser_Thr_Kinases_DiverseReg"/>
</dbReference>
<keyword evidence="6" id="KW-0067">ATP-binding</keyword>
<evidence type="ECO:0000313" key="11">
    <source>
        <dbReference type="Proteomes" id="UP001341840"/>
    </source>
</evidence>
<dbReference type="SUPFAM" id="SSF56112">
    <property type="entry name" value="Protein kinase-like (PK-like)"/>
    <property type="match status" value="1"/>
</dbReference>
<comment type="catalytic activity">
    <reaction evidence="7">
        <text>L-threonyl-[protein] + ATP = O-phospho-L-threonyl-[protein] + ADP + H(+)</text>
        <dbReference type="Rhea" id="RHEA:46608"/>
        <dbReference type="Rhea" id="RHEA-COMP:11060"/>
        <dbReference type="Rhea" id="RHEA-COMP:11605"/>
        <dbReference type="ChEBI" id="CHEBI:15378"/>
        <dbReference type="ChEBI" id="CHEBI:30013"/>
        <dbReference type="ChEBI" id="CHEBI:30616"/>
        <dbReference type="ChEBI" id="CHEBI:61977"/>
        <dbReference type="ChEBI" id="CHEBI:456216"/>
        <dbReference type="EC" id="2.7.11.1"/>
    </reaction>
</comment>
<dbReference type="Gene3D" id="1.10.510.10">
    <property type="entry name" value="Transferase(Phosphotransferase) domain 1"/>
    <property type="match status" value="1"/>
</dbReference>
<keyword evidence="3" id="KW-0808">Transferase</keyword>
<gene>
    <name evidence="10" type="ORF">PIB30_093112</name>
</gene>
<dbReference type="InterPro" id="IPR000719">
    <property type="entry name" value="Prot_kinase_dom"/>
</dbReference>
<dbReference type="Proteomes" id="UP001341840">
    <property type="component" value="Unassembled WGS sequence"/>
</dbReference>
<feature type="non-terminal residue" evidence="10">
    <location>
        <position position="79"/>
    </location>
</feature>
<evidence type="ECO:0000256" key="8">
    <source>
        <dbReference type="ARBA" id="ARBA00048679"/>
    </source>
</evidence>
<dbReference type="PROSITE" id="PS50011">
    <property type="entry name" value="PROTEIN_KINASE_DOM"/>
    <property type="match status" value="1"/>
</dbReference>
<feature type="domain" description="Protein kinase" evidence="9">
    <location>
        <begin position="1"/>
        <end position="79"/>
    </location>
</feature>
<sequence length="79" mass="9036">MERRSLFCTLRIDDEADEKLSWSRTVNVITGTANNALVYMHHDCYPPIVHRDVTSSNILLNLELHAIVSDCGTYRYLAP</sequence>
<evidence type="ECO:0000256" key="6">
    <source>
        <dbReference type="ARBA" id="ARBA00022840"/>
    </source>
</evidence>
<proteinExistence type="predicted"/>
<dbReference type="EMBL" id="JASCZI010001966">
    <property type="protein sequence ID" value="MED6115688.1"/>
    <property type="molecule type" value="Genomic_DNA"/>
</dbReference>
<keyword evidence="4" id="KW-0547">Nucleotide-binding</keyword>
<evidence type="ECO:0000256" key="7">
    <source>
        <dbReference type="ARBA" id="ARBA00047899"/>
    </source>
</evidence>
<keyword evidence="5" id="KW-0418">Kinase</keyword>
<evidence type="ECO:0000256" key="1">
    <source>
        <dbReference type="ARBA" id="ARBA00012513"/>
    </source>
</evidence>
<organism evidence="10 11">
    <name type="scientific">Stylosanthes scabra</name>
    <dbReference type="NCBI Taxonomy" id="79078"/>
    <lineage>
        <taxon>Eukaryota</taxon>
        <taxon>Viridiplantae</taxon>
        <taxon>Streptophyta</taxon>
        <taxon>Embryophyta</taxon>
        <taxon>Tracheophyta</taxon>
        <taxon>Spermatophyta</taxon>
        <taxon>Magnoliopsida</taxon>
        <taxon>eudicotyledons</taxon>
        <taxon>Gunneridae</taxon>
        <taxon>Pentapetalae</taxon>
        <taxon>rosids</taxon>
        <taxon>fabids</taxon>
        <taxon>Fabales</taxon>
        <taxon>Fabaceae</taxon>
        <taxon>Papilionoideae</taxon>
        <taxon>50 kb inversion clade</taxon>
        <taxon>dalbergioids sensu lato</taxon>
        <taxon>Dalbergieae</taxon>
        <taxon>Pterocarpus clade</taxon>
        <taxon>Stylosanthes</taxon>
    </lineage>
</organism>
<evidence type="ECO:0000259" key="9">
    <source>
        <dbReference type="PROSITE" id="PS50011"/>
    </source>
</evidence>
<dbReference type="PROSITE" id="PS00109">
    <property type="entry name" value="PROTEIN_KINASE_TYR"/>
    <property type="match status" value="1"/>
</dbReference>
<dbReference type="InterPro" id="IPR011009">
    <property type="entry name" value="Kinase-like_dom_sf"/>
</dbReference>
<dbReference type="PANTHER" id="PTHR48005:SF16">
    <property type="entry name" value="MDIS1-INTERACTING RECEPTOR LIKE KINASE 2-LIKE ISOFORM X1"/>
    <property type="match status" value="1"/>
</dbReference>
<protein>
    <recommendedName>
        <fullName evidence="1">non-specific serine/threonine protein kinase</fullName>
        <ecNumber evidence="1">2.7.11.1</ecNumber>
    </recommendedName>
</protein>
<evidence type="ECO:0000313" key="10">
    <source>
        <dbReference type="EMBL" id="MED6115688.1"/>
    </source>
</evidence>
<dbReference type="EC" id="2.7.11.1" evidence="1"/>
<keyword evidence="11" id="KW-1185">Reference proteome</keyword>
<reference evidence="10 11" key="1">
    <citation type="journal article" date="2023" name="Plants (Basel)">
        <title>Bridging the Gap: Combining Genomics and Transcriptomics Approaches to Understand Stylosanthes scabra, an Orphan Legume from the Brazilian Caatinga.</title>
        <authorList>
            <person name="Ferreira-Neto J.R.C."/>
            <person name="da Silva M.D."/>
            <person name="Binneck E."/>
            <person name="de Melo N.F."/>
            <person name="da Silva R.H."/>
            <person name="de Melo A.L.T.M."/>
            <person name="Pandolfi V."/>
            <person name="Bustamante F.O."/>
            <person name="Brasileiro-Vidal A.C."/>
            <person name="Benko-Iseppon A.M."/>
        </authorList>
    </citation>
    <scope>NUCLEOTIDE SEQUENCE [LARGE SCALE GENOMIC DNA]</scope>
    <source>
        <tissue evidence="10">Leaves</tissue>
    </source>
</reference>
<keyword evidence="2" id="KW-0723">Serine/threonine-protein kinase</keyword>
<comment type="caution">
    <text evidence="10">The sequence shown here is derived from an EMBL/GenBank/DDBJ whole genome shotgun (WGS) entry which is preliminary data.</text>
</comment>